<reference evidence="2 4" key="2">
    <citation type="submission" date="2018-08" db="EMBL/GenBank/DDBJ databases">
        <title>Bacillus clarus sp. nov. strain PS00077A.</title>
        <authorList>
            <person name="Mendez Acevedo M."/>
            <person name="Carroll L."/>
            <person name="Mukherjee M."/>
            <person name="Wiedmann M."/>
            <person name="Kovac J."/>
        </authorList>
    </citation>
    <scope>NUCLEOTIDE SEQUENCE [LARGE SCALE GENOMIC DNA]</scope>
    <source>
        <strain evidence="2 4">PS00077A</strain>
    </source>
</reference>
<dbReference type="EMBL" id="JMQC01000012">
    <property type="protein sequence ID" value="KFM94813.1"/>
    <property type="molecule type" value="Genomic_DNA"/>
</dbReference>
<evidence type="ECO:0000313" key="1">
    <source>
        <dbReference type="EMBL" id="KFM94813.1"/>
    </source>
</evidence>
<organism evidence="1 3">
    <name type="scientific">Bacillus clarus</name>
    <dbReference type="NCBI Taxonomy" id="2338372"/>
    <lineage>
        <taxon>Bacteria</taxon>
        <taxon>Bacillati</taxon>
        <taxon>Bacillota</taxon>
        <taxon>Bacilli</taxon>
        <taxon>Bacillales</taxon>
        <taxon>Bacillaceae</taxon>
        <taxon>Bacillus</taxon>
        <taxon>Bacillus cereus group</taxon>
    </lineage>
</organism>
<evidence type="ECO:0000313" key="4">
    <source>
        <dbReference type="Proteomes" id="UP000264294"/>
    </source>
</evidence>
<reference evidence="1 3" key="1">
    <citation type="submission" date="2014-04" db="EMBL/GenBank/DDBJ databases">
        <authorList>
            <person name="Bishop-Lilly K.A."/>
            <person name="Broomall S.M."/>
            <person name="Chain P.S."/>
            <person name="Chertkov O."/>
            <person name="Coyne S.R."/>
            <person name="Daligault H.E."/>
            <person name="Davenport K.W."/>
            <person name="Erkkila T."/>
            <person name="Frey K.G."/>
            <person name="Gibbons H.S."/>
            <person name="Gu W."/>
            <person name="Jaissle J."/>
            <person name="Johnson S.L."/>
            <person name="Koroleva G.I."/>
            <person name="Ladner J.T."/>
            <person name="Lo C.-C."/>
            <person name="Minogue T.D."/>
            <person name="Munk C."/>
            <person name="Palacios G.F."/>
            <person name="Redden C.L."/>
            <person name="Rosenzweig C.N."/>
            <person name="Scholz M.B."/>
            <person name="Teshima H."/>
            <person name="Xu Y."/>
        </authorList>
    </citation>
    <scope>NUCLEOTIDE SEQUENCE [LARGE SCALE GENOMIC DNA]</scope>
    <source>
        <strain evidence="1 3">BHP</strain>
    </source>
</reference>
<evidence type="ECO:0000313" key="2">
    <source>
        <dbReference type="EMBL" id="RFT64497.1"/>
    </source>
</evidence>
<keyword evidence="4" id="KW-1185">Reference proteome</keyword>
<protein>
    <submittedName>
        <fullName evidence="1">Uncharacterized protein</fullName>
    </submittedName>
</protein>
<proteinExistence type="predicted"/>
<dbReference type="RefSeq" id="WP_042985268.1">
    <property type="nucleotide sequence ID" value="NZ_JMQC01000012.1"/>
</dbReference>
<accession>A0A090Y7R6</accession>
<dbReference type="Proteomes" id="UP000264294">
    <property type="component" value="Unassembled WGS sequence"/>
</dbReference>
<comment type="caution">
    <text evidence="1">The sequence shown here is derived from an EMBL/GenBank/DDBJ whole genome shotgun (WGS) entry which is preliminary data.</text>
</comment>
<dbReference type="AlphaFoldDB" id="A0A090Y7R6"/>
<name>A0A090Y7R6_9BACI</name>
<dbReference type="EMBL" id="QVOD01000034">
    <property type="protein sequence ID" value="RFT64497.1"/>
    <property type="molecule type" value="Genomic_DNA"/>
</dbReference>
<gene>
    <name evidence="2" type="ORF">D0U04_21700</name>
    <name evidence="1" type="ORF">DJ93_6041</name>
</gene>
<dbReference type="Proteomes" id="UP000029389">
    <property type="component" value="Unassembled WGS sequence"/>
</dbReference>
<dbReference type="PATRIC" id="fig|1405.8.peg.6134"/>
<sequence length="242" mass="28387">MHHNSTGISEQLKKNVEAFTEALIMHLLQRRKLQSTQKIEEEVEKKLDKKTSLPKAEIKENAKKITYDVMQKLEDKKEITVFNKGSYKHPRTHETVYLPTTQIAPYGMYNIPIESERMAFVVPDKIIVEKTHDDFDHKFKAVHENVYFNVYESHEREVFFIGREVYDVSQPSDGVVPICIEKISDDFDSKEKAFLIMDKFIEEEIGKELEKDLENVLDIETEELEDEIIEEQTITETIEISM</sequence>
<evidence type="ECO:0000313" key="3">
    <source>
        <dbReference type="Proteomes" id="UP000029389"/>
    </source>
</evidence>